<dbReference type="GO" id="GO:0000976">
    <property type="term" value="F:transcription cis-regulatory region binding"/>
    <property type="evidence" value="ECO:0007669"/>
    <property type="project" value="TreeGrafter"/>
</dbReference>
<dbReference type="RefSeq" id="WP_368505673.1">
    <property type="nucleotide sequence ID" value="NZ_CP162551.1"/>
</dbReference>
<keyword evidence="2 5" id="KW-0238">DNA-binding</keyword>
<dbReference type="PANTHER" id="PTHR30146:SF149">
    <property type="entry name" value="HTH-TYPE TRANSCRIPTIONAL REGULATOR EBGR"/>
    <property type="match status" value="1"/>
</dbReference>
<dbReference type="Pfam" id="PF00356">
    <property type="entry name" value="LacI"/>
    <property type="match status" value="1"/>
</dbReference>
<evidence type="ECO:0000256" key="3">
    <source>
        <dbReference type="ARBA" id="ARBA00023163"/>
    </source>
</evidence>
<dbReference type="CDD" id="cd01544">
    <property type="entry name" value="PBP1_GalR"/>
    <property type="match status" value="1"/>
</dbReference>
<keyword evidence="3" id="KW-0804">Transcription</keyword>
<dbReference type="PROSITE" id="PS00356">
    <property type="entry name" value="HTH_LACI_1"/>
    <property type="match status" value="1"/>
</dbReference>
<evidence type="ECO:0000256" key="2">
    <source>
        <dbReference type="ARBA" id="ARBA00023125"/>
    </source>
</evidence>
<dbReference type="CDD" id="cd01392">
    <property type="entry name" value="HTH_LacI"/>
    <property type="match status" value="1"/>
</dbReference>
<evidence type="ECO:0000259" key="4">
    <source>
        <dbReference type="PROSITE" id="PS50932"/>
    </source>
</evidence>
<dbReference type="PANTHER" id="PTHR30146">
    <property type="entry name" value="LACI-RELATED TRANSCRIPTIONAL REPRESSOR"/>
    <property type="match status" value="1"/>
</dbReference>
<evidence type="ECO:0000256" key="1">
    <source>
        <dbReference type="ARBA" id="ARBA00023015"/>
    </source>
</evidence>
<dbReference type="SUPFAM" id="SSF53822">
    <property type="entry name" value="Periplasmic binding protein-like I"/>
    <property type="match status" value="1"/>
</dbReference>
<dbReference type="EMBL" id="CP162551">
    <property type="protein sequence ID" value="XDI38383.1"/>
    <property type="molecule type" value="Genomic_DNA"/>
</dbReference>
<feature type="domain" description="HTH lacI-type" evidence="4">
    <location>
        <begin position="2"/>
        <end position="58"/>
    </location>
</feature>
<dbReference type="Gene3D" id="3.40.50.2300">
    <property type="match status" value="2"/>
</dbReference>
<dbReference type="InterPro" id="IPR028082">
    <property type="entry name" value="Peripla_BP_I"/>
</dbReference>
<dbReference type="InterPro" id="IPR010982">
    <property type="entry name" value="Lambda_DNA-bd_dom_sf"/>
</dbReference>
<dbReference type="SMART" id="SM00354">
    <property type="entry name" value="HTH_LACI"/>
    <property type="match status" value="1"/>
</dbReference>
<organism evidence="5">
    <name type="scientific">Alkalihalophilus sp. As8PL</name>
    <dbReference type="NCBI Taxonomy" id="3237103"/>
    <lineage>
        <taxon>Bacteria</taxon>
        <taxon>Bacillati</taxon>
        <taxon>Bacillota</taxon>
        <taxon>Bacilli</taxon>
        <taxon>Bacillales</taxon>
        <taxon>Bacillaceae</taxon>
        <taxon>Alkalihalophilus</taxon>
    </lineage>
</organism>
<protein>
    <submittedName>
        <fullName evidence="5">LacI family DNA-binding transcriptional regulator</fullName>
    </submittedName>
</protein>
<evidence type="ECO:0000313" key="5">
    <source>
        <dbReference type="EMBL" id="XDI38383.1"/>
    </source>
</evidence>
<dbReference type="AlphaFoldDB" id="A0AB39BXG5"/>
<dbReference type="SUPFAM" id="SSF47413">
    <property type="entry name" value="lambda repressor-like DNA-binding domains"/>
    <property type="match status" value="1"/>
</dbReference>
<dbReference type="Pfam" id="PF13377">
    <property type="entry name" value="Peripla_BP_3"/>
    <property type="match status" value="1"/>
</dbReference>
<name>A0AB39BXG5_9BACI</name>
<dbReference type="InterPro" id="IPR000843">
    <property type="entry name" value="HTH_LacI"/>
</dbReference>
<dbReference type="PRINTS" id="PR00036">
    <property type="entry name" value="HTHLACI"/>
</dbReference>
<dbReference type="Gene3D" id="1.10.260.40">
    <property type="entry name" value="lambda repressor-like DNA-binding domains"/>
    <property type="match status" value="1"/>
</dbReference>
<reference evidence="5" key="1">
    <citation type="submission" date="2024-07" db="EMBL/GenBank/DDBJ databases">
        <title>Identification and characteristics of an arsenic-resistant bacterial isolate, which belongs to a novel species.</title>
        <authorList>
            <person name="Juszczyk A."/>
            <person name="Kowalczyk A."/>
            <person name="Was K."/>
            <person name="Kosowicz W."/>
            <person name="Budzyn A."/>
            <person name="Latowski D."/>
        </authorList>
    </citation>
    <scope>NUCLEOTIDE SEQUENCE</scope>
    <source>
        <strain evidence="5">As8PL</strain>
    </source>
</reference>
<dbReference type="PROSITE" id="PS50932">
    <property type="entry name" value="HTH_LACI_2"/>
    <property type="match status" value="1"/>
</dbReference>
<accession>A0AB39BXG5</accession>
<dbReference type="GO" id="GO:0003700">
    <property type="term" value="F:DNA-binding transcription factor activity"/>
    <property type="evidence" value="ECO:0007669"/>
    <property type="project" value="TreeGrafter"/>
</dbReference>
<gene>
    <name evidence="5" type="ORF">AB3N04_08770</name>
</gene>
<keyword evidence="1" id="KW-0805">Transcription regulation</keyword>
<proteinExistence type="predicted"/>
<dbReference type="InterPro" id="IPR046335">
    <property type="entry name" value="LacI/GalR-like_sensor"/>
</dbReference>
<sequence length="330" mass="37888">MATIKDIAEKVGVSIATVSRVLNYDVTLSVGDETKKRIFEAAEELSYTKYKKRKASSRKISILHWYTEKEELDDLYYMSIRLGVEKQCEEQGLELVKFYYDDLDKMKKNGIEGIIAVGKFSVEQIKEMNAVSENIVFVDYSPPCDKYDSVVIDFEKATYKVLEYLEKQGHTEIGYIGGHETFRNETTVLEDPREKMFREYLRERDRLNEDWVYILQFSVNDGYKLMKQAIEDHGDQLPTAFFVGNDAMAIGCVKALLEEGINVPERVNIIGVNDISLSKYVYPSLSTVKVFTEQMGEAAVDLLVERITEDRVVTKKVTLSTELIIRDSSF</sequence>